<dbReference type="AlphaFoldDB" id="A0A8H8DID9"/>
<feature type="compositionally biased region" description="Basic residues" evidence="1">
    <location>
        <begin position="158"/>
        <end position="169"/>
    </location>
</feature>
<protein>
    <submittedName>
        <fullName evidence="2">Uncharacterized protein</fullName>
    </submittedName>
</protein>
<feature type="compositionally biased region" description="Basic and acidic residues" evidence="1">
    <location>
        <begin position="1"/>
        <end position="20"/>
    </location>
</feature>
<feature type="compositionally biased region" description="Low complexity" evidence="1">
    <location>
        <begin position="230"/>
        <end position="240"/>
    </location>
</feature>
<feature type="region of interest" description="Disordered" evidence="1">
    <location>
        <begin position="88"/>
        <end position="116"/>
    </location>
</feature>
<evidence type="ECO:0000256" key="1">
    <source>
        <dbReference type="SAM" id="MobiDB-lite"/>
    </source>
</evidence>
<comment type="caution">
    <text evidence="2">The sequence shown here is derived from an EMBL/GenBank/DDBJ whole genome shotgun (WGS) entry which is preliminary data.</text>
</comment>
<reference evidence="2 3" key="1">
    <citation type="journal article" name="Sci. Rep.">
        <title>Genome-scale phylogenetic analyses confirm Olpidium as the closest living zoosporic fungus to the non-flagellated, terrestrial fungi.</title>
        <authorList>
            <person name="Chang Y."/>
            <person name="Rochon D."/>
            <person name="Sekimoto S."/>
            <person name="Wang Y."/>
            <person name="Chovatia M."/>
            <person name="Sandor L."/>
            <person name="Salamov A."/>
            <person name="Grigoriev I.V."/>
            <person name="Stajich J.E."/>
            <person name="Spatafora J.W."/>
        </authorList>
    </citation>
    <scope>NUCLEOTIDE SEQUENCE [LARGE SCALE GENOMIC DNA]</scope>
    <source>
        <strain evidence="2">S191</strain>
    </source>
</reference>
<keyword evidence="3" id="KW-1185">Reference proteome</keyword>
<proteinExistence type="predicted"/>
<gene>
    <name evidence="2" type="ORF">BJ554DRAFT_202</name>
</gene>
<accession>A0A8H8DID9</accession>
<name>A0A8H8DID9_9FUNG</name>
<evidence type="ECO:0000313" key="3">
    <source>
        <dbReference type="Proteomes" id="UP000673691"/>
    </source>
</evidence>
<dbReference type="Proteomes" id="UP000673691">
    <property type="component" value="Unassembled WGS sequence"/>
</dbReference>
<feature type="region of interest" description="Disordered" evidence="1">
    <location>
        <begin position="154"/>
        <end position="240"/>
    </location>
</feature>
<feature type="compositionally biased region" description="Low complexity" evidence="1">
    <location>
        <begin position="88"/>
        <end position="104"/>
    </location>
</feature>
<feature type="region of interest" description="Disordered" evidence="1">
    <location>
        <begin position="1"/>
        <end position="51"/>
    </location>
</feature>
<dbReference type="EMBL" id="JAEFCI010006904">
    <property type="protein sequence ID" value="KAG5459396.1"/>
    <property type="molecule type" value="Genomic_DNA"/>
</dbReference>
<organism evidence="2 3">
    <name type="scientific">Olpidium bornovanus</name>
    <dbReference type="NCBI Taxonomy" id="278681"/>
    <lineage>
        <taxon>Eukaryota</taxon>
        <taxon>Fungi</taxon>
        <taxon>Fungi incertae sedis</taxon>
        <taxon>Olpidiomycota</taxon>
        <taxon>Olpidiomycotina</taxon>
        <taxon>Olpidiomycetes</taxon>
        <taxon>Olpidiales</taxon>
        <taxon>Olpidiaceae</taxon>
        <taxon>Olpidium</taxon>
    </lineage>
</organism>
<evidence type="ECO:0000313" key="2">
    <source>
        <dbReference type="EMBL" id="KAG5459396.1"/>
    </source>
</evidence>
<feature type="compositionally biased region" description="Low complexity" evidence="1">
    <location>
        <begin position="42"/>
        <end position="51"/>
    </location>
</feature>
<sequence>LPNEVVRRVETHVAARDRSSRARAQLNRTRAISTAGVPTPRSSAPAASASSFAAAGRSASSYATSSSASKFENSARPVVILARAPPASNLTPLLSTTPTRSTNRAQSHQSCPGAPLWDPFVRPVDIGGAGVRGPPGATHVGLVSWRSNKLGAVDTRGRRARRRLRRSPPPRRTSAVLPARPCRVGTTGAPTVNAPSAGNGLGVAPSTRDSAGSLGAPPMPPSARTPTDFSPASAAPSPSWPSRLLALVIPPNRFRRHWYHTATEDEYINVASAQQVQKYAETRNALTEDDKNDHFKVEELIRQRPGVNWKDIPLDLNIGRGIDDITDAQLNKLT</sequence>
<feature type="non-terminal residue" evidence="2">
    <location>
        <position position="1"/>
    </location>
</feature>